<dbReference type="Pfam" id="PF07728">
    <property type="entry name" value="AAA_5"/>
    <property type="match status" value="1"/>
</dbReference>
<evidence type="ECO:0000313" key="4">
    <source>
        <dbReference type="Proteomes" id="UP001163255"/>
    </source>
</evidence>
<dbReference type="RefSeq" id="WP_262596625.1">
    <property type="nucleotide sequence ID" value="NZ_CP103300.1"/>
</dbReference>
<accession>A0ABY6GS32</accession>
<organism evidence="3 4">
    <name type="scientific">Endozoicomonas euniceicola</name>
    <dbReference type="NCBI Taxonomy" id="1234143"/>
    <lineage>
        <taxon>Bacteria</taxon>
        <taxon>Pseudomonadati</taxon>
        <taxon>Pseudomonadota</taxon>
        <taxon>Gammaproteobacteria</taxon>
        <taxon>Oceanospirillales</taxon>
        <taxon>Endozoicomonadaceae</taxon>
        <taxon>Endozoicomonas</taxon>
    </lineage>
</organism>
<dbReference type="Gene3D" id="3.40.50.300">
    <property type="entry name" value="P-loop containing nucleotide triphosphate hydrolases"/>
    <property type="match status" value="1"/>
</dbReference>
<dbReference type="InterPro" id="IPR052934">
    <property type="entry name" value="Methyl-DNA_Rec/Restrict_Enz"/>
</dbReference>
<name>A0ABY6GS32_9GAMM</name>
<dbReference type="PANTHER" id="PTHR37291:SF1">
    <property type="entry name" value="TYPE IV METHYL-DIRECTED RESTRICTION ENZYME ECOKMCRB SUBUNIT"/>
    <property type="match status" value="1"/>
</dbReference>
<reference evidence="3" key="1">
    <citation type="submission" date="2022-10" db="EMBL/GenBank/DDBJ databases">
        <title>Completed Genome Sequence of two octocoral isolated bacterium, Endozoicomonas euniceicola EF212T and Endozoicomonas gorgoniicola PS125T.</title>
        <authorList>
            <person name="Chiou Y.-J."/>
            <person name="Chen Y.-H."/>
        </authorList>
    </citation>
    <scope>NUCLEOTIDE SEQUENCE</scope>
    <source>
        <strain evidence="3">EF212</strain>
    </source>
</reference>
<dbReference type="InterPro" id="IPR027417">
    <property type="entry name" value="P-loop_NTPase"/>
</dbReference>
<feature type="region of interest" description="Disordered" evidence="1">
    <location>
        <begin position="346"/>
        <end position="365"/>
    </location>
</feature>
<dbReference type="PANTHER" id="PTHR37291">
    <property type="entry name" value="5-METHYLCYTOSINE-SPECIFIC RESTRICTION ENZYME B"/>
    <property type="match status" value="1"/>
</dbReference>
<feature type="domain" description="ATPase dynein-related AAA" evidence="2">
    <location>
        <begin position="583"/>
        <end position="662"/>
    </location>
</feature>
<evidence type="ECO:0000313" key="3">
    <source>
        <dbReference type="EMBL" id="UYM14893.1"/>
    </source>
</evidence>
<keyword evidence="4" id="KW-1185">Reference proteome</keyword>
<dbReference type="Proteomes" id="UP001163255">
    <property type="component" value="Chromosome"/>
</dbReference>
<evidence type="ECO:0000259" key="2">
    <source>
        <dbReference type="Pfam" id="PF07728"/>
    </source>
</evidence>
<protein>
    <submittedName>
        <fullName evidence="3">AAA family ATPase</fullName>
    </submittedName>
</protein>
<proteinExistence type="predicted"/>
<sequence>MSIDEHEYVAMTSYLLTWNPKLFSLEEEGRLKYKAGDEIRWSCSSKKPQEGDRVYLIRIGEEPRGIVASGIVTQPVFSDSDWKDPEKQRSYIKFRIEDLRIACNEGSLPMLLLERQFSEQQWSPLSSGIAISSDYTTKLESLWDSSKGKHGVEILLRWALDVSGGAKKWIESYKKICSLAQEVLTSGKISDKDLQTLWFSRNNGLASVGPGNLSRAEFDQNKGILEQLALEIFASPNSESLGSVINSWKEHGFTKTHRAVINRMFAAAAPDQVTTLLDARALVRVQTELKRLFKLPFIRTGNWFEDNQNLLNTIRPLLSEQWDSYELNTSFLHFYKQINAPEKKGASEAVPANLDESKHTQADTEEEPMIDIPAATNTIFYGPPGTGKTYHIVEAAMKVAEPEFSGFNQREELKSAYDELVETGRIRFVTFHQSYSYEEFVEGLRANTDETGQVSYAIEAGIFKKICEDAVVGISVAQNPLEEAINSMKEWLAENDSIELKTQRGNTFRVEYHGHTTFRAFPADSTHEDSNGYPVSIEHIRNQYRKTNLDKIYNPSYVRAILAYLRDQYSVPDYEEMHKNSKQENFVLVIGEINRGNISRIFGELITLIEPSKRHGQPEALSVTLPYSKESFSVPSNLHIIGTMNTADRSLAMMDTALRRRFDFKEMMPDYEILDDELVEGVCLGQLLRTMNERIEYLYDREHTLGHAFFMPVTEQESEQERFALLGSVFKDKIIPLLEEYFFEDWEKIRLVLGDNQKKDKALQFVKRKTINPQALFGSDYEDEVFDSTGVRYEINDDAFERAEAFQQIISKPAENRESE</sequence>
<gene>
    <name evidence="3" type="ORF">NX720_18660</name>
</gene>
<dbReference type="SUPFAM" id="SSF52540">
    <property type="entry name" value="P-loop containing nucleoside triphosphate hydrolases"/>
    <property type="match status" value="1"/>
</dbReference>
<dbReference type="InterPro" id="IPR011704">
    <property type="entry name" value="ATPase_dyneun-rel_AAA"/>
</dbReference>
<evidence type="ECO:0000256" key="1">
    <source>
        <dbReference type="SAM" id="MobiDB-lite"/>
    </source>
</evidence>
<dbReference type="EMBL" id="CP103300">
    <property type="protein sequence ID" value="UYM14893.1"/>
    <property type="molecule type" value="Genomic_DNA"/>
</dbReference>